<comment type="caution">
    <text evidence="1">The sequence shown here is derived from an EMBL/GenBank/DDBJ whole genome shotgun (WGS) entry which is preliminary data.</text>
</comment>
<evidence type="ECO:0008006" key="3">
    <source>
        <dbReference type="Google" id="ProtNLM"/>
    </source>
</evidence>
<name>A0A7M3DLF0_RHILE</name>
<dbReference type="EMBL" id="SIOP01000003">
    <property type="protein sequence ID" value="TAY43739.1"/>
    <property type="molecule type" value="Genomic_DNA"/>
</dbReference>
<accession>A0A7M3DLF0</accession>
<geneLocation type="plasmid" evidence="1">
    <name>pSM135B_Rh02</name>
</geneLocation>
<reference evidence="1 2" key="1">
    <citation type="submission" date="2019-02" db="EMBL/GenBank/DDBJ databases">
        <title>The genomic architecture of introgression among sibling species of bacteria.</title>
        <authorList>
            <person name="Cavassim M.I.A."/>
            <person name="Moeskjaer S."/>
            <person name="Moslemi C."/>
            <person name="Fields B."/>
            <person name="Bachmann A."/>
            <person name="Vilhjalmsson B."/>
            <person name="Schierup M.H."/>
            <person name="Young J.P.W."/>
            <person name="Andersen S.U."/>
        </authorList>
    </citation>
    <scope>NUCLEOTIDE SEQUENCE [LARGE SCALE GENOMIC DNA]</scope>
    <source>
        <strain evidence="1 2">SM135B</strain>
        <plasmid evidence="1">pSM135B_Rh02</plasmid>
    </source>
</reference>
<evidence type="ECO:0000313" key="1">
    <source>
        <dbReference type="EMBL" id="TAY43739.1"/>
    </source>
</evidence>
<dbReference type="RefSeq" id="WP_130719032.1">
    <property type="nucleotide sequence ID" value="NZ_JAWJWJ010000004.1"/>
</dbReference>
<protein>
    <recommendedName>
        <fullName evidence="3">tRNA nuclease CdiA C-terminal domain-containing protein</fullName>
    </recommendedName>
</protein>
<dbReference type="Proteomes" id="UP000292974">
    <property type="component" value="Unassembled WGS sequence"/>
</dbReference>
<keyword evidence="1" id="KW-0614">Plasmid</keyword>
<organism evidence="1 2">
    <name type="scientific">Rhizobium leguminosarum</name>
    <dbReference type="NCBI Taxonomy" id="384"/>
    <lineage>
        <taxon>Bacteria</taxon>
        <taxon>Pseudomonadati</taxon>
        <taxon>Pseudomonadota</taxon>
        <taxon>Alphaproteobacteria</taxon>
        <taxon>Hyphomicrobiales</taxon>
        <taxon>Rhizobiaceae</taxon>
        <taxon>Rhizobium/Agrobacterium group</taxon>
        <taxon>Rhizobium</taxon>
    </lineage>
</organism>
<dbReference type="AlphaFoldDB" id="A0A7M3DLF0"/>
<gene>
    <name evidence="1" type="ORF">ELH90_31055</name>
</gene>
<sequence>MQPEDFSATTKSKCYGALSSFAVLAKGESVGANGGSIIASSLKGVSQEEIQFAYDSATSGNKVVILGGSKSQGLDFLINDQRFELATVSKNSTVTVQRSILEKIDSKTRVASGASIVIDGRAANLSRGTAEQAMKNVMSDALYDQNAPTITIYTAQGKLVYSYPK</sequence>
<evidence type="ECO:0000313" key="2">
    <source>
        <dbReference type="Proteomes" id="UP000292974"/>
    </source>
</evidence>
<proteinExistence type="predicted"/>